<feature type="region of interest" description="Disordered" evidence="5">
    <location>
        <begin position="253"/>
        <end position="326"/>
    </location>
</feature>
<reference evidence="7" key="2">
    <citation type="submission" date="2021-08" db="EMBL/GenBank/DDBJ databases">
        <authorList>
            <person name="Gostincar C."/>
            <person name="Sun X."/>
            <person name="Song Z."/>
            <person name="Gunde-Cimerman N."/>
        </authorList>
    </citation>
    <scope>NUCLEOTIDE SEQUENCE</scope>
    <source>
        <strain evidence="7">EXF-9911</strain>
    </source>
</reference>
<dbReference type="InterPro" id="IPR038103">
    <property type="entry name" value="CDC73_C_sf"/>
</dbReference>
<evidence type="ECO:0000256" key="3">
    <source>
        <dbReference type="ARBA" id="ARBA00023163"/>
    </source>
</evidence>
<dbReference type="GO" id="GO:0032968">
    <property type="term" value="P:positive regulation of transcription elongation by RNA polymerase II"/>
    <property type="evidence" value="ECO:0007669"/>
    <property type="project" value="TreeGrafter"/>
</dbReference>
<feature type="domain" description="Cell division control protein 73 C-terminal" evidence="6">
    <location>
        <begin position="680"/>
        <end position="840"/>
    </location>
</feature>
<dbReference type="AlphaFoldDB" id="A0A9P8EG84"/>
<protein>
    <submittedName>
        <fullName evidence="7">CDC73-domain-containing protein</fullName>
    </submittedName>
</protein>
<reference evidence="7" key="1">
    <citation type="journal article" date="2021" name="J Fungi (Basel)">
        <title>Virulence traits and population genomics of the black yeast Aureobasidium melanogenum.</title>
        <authorList>
            <person name="Cernosa A."/>
            <person name="Sun X."/>
            <person name="Gostincar C."/>
            <person name="Fang C."/>
            <person name="Gunde-Cimerman N."/>
            <person name="Song Z."/>
        </authorList>
    </citation>
    <scope>NUCLEOTIDE SEQUENCE</scope>
    <source>
        <strain evidence="7">EXF-9911</strain>
    </source>
</reference>
<evidence type="ECO:0000256" key="5">
    <source>
        <dbReference type="SAM" id="MobiDB-lite"/>
    </source>
</evidence>
<dbReference type="Proteomes" id="UP000779574">
    <property type="component" value="Unassembled WGS sequence"/>
</dbReference>
<feature type="compositionally biased region" description="Low complexity" evidence="5">
    <location>
        <begin position="662"/>
        <end position="673"/>
    </location>
</feature>
<accession>A0A9P8EG84</accession>
<feature type="region of interest" description="Disordered" evidence="5">
    <location>
        <begin position="662"/>
        <end position="682"/>
    </location>
</feature>
<dbReference type="PANTHER" id="PTHR12466">
    <property type="entry name" value="CDC73 DOMAIN PROTEIN"/>
    <property type="match status" value="1"/>
</dbReference>
<keyword evidence="4" id="KW-0539">Nucleus</keyword>
<dbReference type="GO" id="GO:0016593">
    <property type="term" value="C:Cdc73/Paf1 complex"/>
    <property type="evidence" value="ECO:0007669"/>
    <property type="project" value="InterPro"/>
</dbReference>
<feature type="compositionally biased region" description="Pro residues" evidence="5">
    <location>
        <begin position="57"/>
        <end position="66"/>
    </location>
</feature>
<dbReference type="InterPro" id="IPR007852">
    <property type="entry name" value="Cdc73/Parafibromin"/>
</dbReference>
<dbReference type="Gene3D" id="3.40.50.11990">
    <property type="entry name" value="RNA polymerase II accessory factor, Cdc73 C-terminal domain"/>
    <property type="match status" value="1"/>
</dbReference>
<dbReference type="PANTHER" id="PTHR12466:SF8">
    <property type="entry name" value="PARAFIBROMIN"/>
    <property type="match status" value="1"/>
</dbReference>
<evidence type="ECO:0000256" key="4">
    <source>
        <dbReference type="ARBA" id="ARBA00023242"/>
    </source>
</evidence>
<evidence type="ECO:0000313" key="7">
    <source>
        <dbReference type="EMBL" id="KAG9688948.1"/>
    </source>
</evidence>
<gene>
    <name evidence="7" type="ORF">KCU76_g9235</name>
</gene>
<comment type="caution">
    <text evidence="7">The sequence shown here is derived from an EMBL/GenBank/DDBJ whole genome shotgun (WGS) entry which is preliminary data.</text>
</comment>
<dbReference type="EMBL" id="JAHFXF010000378">
    <property type="protein sequence ID" value="KAG9688948.1"/>
    <property type="molecule type" value="Genomic_DNA"/>
</dbReference>
<feature type="compositionally biased region" description="Low complexity" evidence="5">
    <location>
        <begin position="146"/>
        <end position="155"/>
    </location>
</feature>
<dbReference type="GO" id="GO:0000993">
    <property type="term" value="F:RNA polymerase II complex binding"/>
    <property type="evidence" value="ECO:0007669"/>
    <property type="project" value="TreeGrafter"/>
</dbReference>
<proteinExistence type="inferred from homology"/>
<feature type="region of interest" description="Disordered" evidence="5">
    <location>
        <begin position="414"/>
        <end position="442"/>
    </location>
</feature>
<dbReference type="Pfam" id="PF05179">
    <property type="entry name" value="CDC73_C"/>
    <property type="match status" value="1"/>
</dbReference>
<organism evidence="7 8">
    <name type="scientific">Aureobasidium melanogenum</name>
    <name type="common">Aureobasidium pullulans var. melanogenum</name>
    <dbReference type="NCBI Taxonomy" id="46634"/>
    <lineage>
        <taxon>Eukaryota</taxon>
        <taxon>Fungi</taxon>
        <taxon>Dikarya</taxon>
        <taxon>Ascomycota</taxon>
        <taxon>Pezizomycotina</taxon>
        <taxon>Dothideomycetes</taxon>
        <taxon>Dothideomycetidae</taxon>
        <taxon>Dothideales</taxon>
        <taxon>Saccotheciaceae</taxon>
        <taxon>Aureobasidium</taxon>
    </lineage>
</organism>
<sequence length="852" mass="93691">MASQSQKPVRVGLVEQQQQQPEQPGRTSSPDKSSPSHLFAGWNEGLLSLPCGSGLRPPHPPSPQPSPKTQLASINPFESRRPLRLGEHSQGALRLPTAAPADDSFFALPKNNTSDEHALSRTPTIELHPAQHKPASTNAVPTPTPSSSDKWSSSEASSYAHVLQRERVTKKNFKKVMVAPPHLSLPSSSRPAPPRNIVSSPAIIMQSAPPSPNFQPPLKSMTFSEAFNEPRNASPHRQDATHQHISFYNSKIKNRRAKASITPGHAVDTSSRKTSISSASRGHHRSLAYGNARPRMTTRTKSSDSIPRQGTRQRPDNPGNPVSFVSTVGSIADPMVQEPETKPAPPQPEEEAPKQEFLRVLTVHSIVQAPIKREATRVLDAESPYRRQSKQFSVMSRSPSPGLRCFGLLHRVSRRRRRNTHASIQTAYTGKSVAPKRKDSASDNDALNLFRTSLAASSPPLPTRSADASAASDVAPLTDASHLLFNTQSAADGAQHTALPLTTATRFVSQTNGALDLASIFWCWQNKDKSTGDYIAATQELNTARTSNGLSEVRNLVFAEKLDLINWLSGENDSEFIKSLDDNRQTRAQAHDAAKMASGDGDVVMQDARAEDDKLRDIYALERKTGDRNSILRGSKPTDFSHVRKYAEAFLGRSKASAPTPALITPAPAIRPAKPSSGRRPEPIILLSPSASSLLRLSNVKSFLMDGVYTPPTSTTSTTLNILHVNRVMPSIEPTRPLRFILVESPDNFKPDYWNRVVAVFTTGQAWQFKGYKWSQPAELFSHALGVYVGWRNELLPDTIKGWGRGVLNVGIDAYREGQTAQQRWRDRETVEEIWSAIEASMRARGFNRETR</sequence>
<evidence type="ECO:0000259" key="6">
    <source>
        <dbReference type="Pfam" id="PF05179"/>
    </source>
</evidence>
<evidence type="ECO:0000256" key="1">
    <source>
        <dbReference type="ARBA" id="ARBA00004123"/>
    </source>
</evidence>
<name>A0A9P8EG84_AURME</name>
<feature type="non-terminal residue" evidence="7">
    <location>
        <position position="852"/>
    </location>
</feature>
<evidence type="ECO:0000256" key="2">
    <source>
        <dbReference type="ARBA" id="ARBA00010427"/>
    </source>
</evidence>
<dbReference type="FunFam" id="3.40.50.11990:FF:000003">
    <property type="entry name" value="Pol II transcription elongation factor subunit Cdc73"/>
    <property type="match status" value="1"/>
</dbReference>
<feature type="compositionally biased region" description="Polar residues" evidence="5">
    <location>
        <begin position="297"/>
        <end position="312"/>
    </location>
</feature>
<feature type="region of interest" description="Disordered" evidence="5">
    <location>
        <begin position="1"/>
        <end position="155"/>
    </location>
</feature>
<dbReference type="InterPro" id="IPR031336">
    <property type="entry name" value="CDC73_C"/>
</dbReference>
<comment type="subcellular location">
    <subcellularLocation>
        <location evidence="1">Nucleus</location>
    </subcellularLocation>
</comment>
<evidence type="ECO:0000313" key="8">
    <source>
        <dbReference type="Proteomes" id="UP000779574"/>
    </source>
</evidence>
<keyword evidence="3" id="KW-0804">Transcription</keyword>
<comment type="similarity">
    <text evidence="2">Belongs to the CDC73 family.</text>
</comment>
<feature type="compositionally biased region" description="Polar residues" evidence="5">
    <location>
        <begin position="25"/>
        <end position="36"/>
    </location>
</feature>
<feature type="compositionally biased region" description="Basic and acidic residues" evidence="5">
    <location>
        <begin position="78"/>
        <end position="87"/>
    </location>
</feature>
<dbReference type="GO" id="GO:0006368">
    <property type="term" value="P:transcription elongation by RNA polymerase II"/>
    <property type="evidence" value="ECO:0007669"/>
    <property type="project" value="InterPro"/>
</dbReference>
<feature type="compositionally biased region" description="Low complexity" evidence="5">
    <location>
        <begin position="15"/>
        <end position="24"/>
    </location>
</feature>